<protein>
    <submittedName>
        <fullName evidence="1">Uncharacterized protein</fullName>
    </submittedName>
</protein>
<gene>
    <name evidence="1" type="ORF">KIN20_026068</name>
</gene>
<comment type="caution">
    <text evidence="1">The sequence shown here is derived from an EMBL/GenBank/DDBJ whole genome shotgun (WGS) entry which is preliminary data.</text>
</comment>
<dbReference type="Proteomes" id="UP001196413">
    <property type="component" value="Unassembled WGS sequence"/>
</dbReference>
<proteinExistence type="predicted"/>
<reference evidence="1" key="1">
    <citation type="submission" date="2021-06" db="EMBL/GenBank/DDBJ databases">
        <title>Parelaphostrongylus tenuis whole genome reference sequence.</title>
        <authorList>
            <person name="Garwood T.J."/>
            <person name="Larsen P.A."/>
            <person name="Fountain-Jones N.M."/>
            <person name="Garbe J.R."/>
            <person name="Macchietto M.G."/>
            <person name="Kania S.A."/>
            <person name="Gerhold R.W."/>
            <person name="Richards J.E."/>
            <person name="Wolf T.M."/>
        </authorList>
    </citation>
    <scope>NUCLEOTIDE SEQUENCE</scope>
    <source>
        <strain evidence="1">MNPRO001-30</strain>
        <tissue evidence="1">Meninges</tissue>
    </source>
</reference>
<evidence type="ECO:0000313" key="2">
    <source>
        <dbReference type="Proteomes" id="UP001196413"/>
    </source>
</evidence>
<dbReference type="AlphaFoldDB" id="A0AAD5QXV4"/>
<evidence type="ECO:0000313" key="1">
    <source>
        <dbReference type="EMBL" id="KAJ1365666.1"/>
    </source>
</evidence>
<dbReference type="EMBL" id="JAHQIW010005322">
    <property type="protein sequence ID" value="KAJ1365666.1"/>
    <property type="molecule type" value="Genomic_DNA"/>
</dbReference>
<organism evidence="1 2">
    <name type="scientific">Parelaphostrongylus tenuis</name>
    <name type="common">Meningeal worm</name>
    <dbReference type="NCBI Taxonomy" id="148309"/>
    <lineage>
        <taxon>Eukaryota</taxon>
        <taxon>Metazoa</taxon>
        <taxon>Ecdysozoa</taxon>
        <taxon>Nematoda</taxon>
        <taxon>Chromadorea</taxon>
        <taxon>Rhabditida</taxon>
        <taxon>Rhabditina</taxon>
        <taxon>Rhabditomorpha</taxon>
        <taxon>Strongyloidea</taxon>
        <taxon>Metastrongylidae</taxon>
        <taxon>Parelaphostrongylus</taxon>
    </lineage>
</organism>
<name>A0AAD5QXV4_PARTN</name>
<sequence>MGLLALMMAILKKHAPEHPVVCVTPLPGRVFPCSIQRCAVESSSDPSKSRSGDSQWKV</sequence>
<accession>A0AAD5QXV4</accession>
<keyword evidence="2" id="KW-1185">Reference proteome</keyword>